<dbReference type="OrthoDB" id="9451547at2759"/>
<dbReference type="Proteomes" id="UP000807306">
    <property type="component" value="Unassembled WGS sequence"/>
</dbReference>
<dbReference type="EMBL" id="MU157841">
    <property type="protein sequence ID" value="KAF9530263.1"/>
    <property type="molecule type" value="Genomic_DNA"/>
</dbReference>
<gene>
    <name evidence="2" type="ORF">CPB83DRAFT_763563</name>
</gene>
<feature type="transmembrane region" description="Helical" evidence="1">
    <location>
        <begin position="84"/>
        <end position="104"/>
    </location>
</feature>
<keyword evidence="1" id="KW-1133">Transmembrane helix</keyword>
<comment type="caution">
    <text evidence="2">The sequence shown here is derived from an EMBL/GenBank/DDBJ whole genome shotgun (WGS) entry which is preliminary data.</text>
</comment>
<evidence type="ECO:0000313" key="3">
    <source>
        <dbReference type="Proteomes" id="UP000807306"/>
    </source>
</evidence>
<keyword evidence="1" id="KW-0812">Transmembrane</keyword>
<keyword evidence="1" id="KW-0472">Membrane</keyword>
<reference evidence="2" key="1">
    <citation type="submission" date="2020-11" db="EMBL/GenBank/DDBJ databases">
        <authorList>
            <consortium name="DOE Joint Genome Institute"/>
            <person name="Ahrendt S."/>
            <person name="Riley R."/>
            <person name="Andreopoulos W."/>
            <person name="Labutti K."/>
            <person name="Pangilinan J."/>
            <person name="Ruiz-Duenas F.J."/>
            <person name="Barrasa J.M."/>
            <person name="Sanchez-Garcia M."/>
            <person name="Camarero S."/>
            <person name="Miyauchi S."/>
            <person name="Serrano A."/>
            <person name="Linde D."/>
            <person name="Babiker R."/>
            <person name="Drula E."/>
            <person name="Ayuso-Fernandez I."/>
            <person name="Pacheco R."/>
            <person name="Padilla G."/>
            <person name="Ferreira P."/>
            <person name="Barriuso J."/>
            <person name="Kellner H."/>
            <person name="Castanera R."/>
            <person name="Alfaro M."/>
            <person name="Ramirez L."/>
            <person name="Pisabarro A.G."/>
            <person name="Kuo A."/>
            <person name="Tritt A."/>
            <person name="Lipzen A."/>
            <person name="He G."/>
            <person name="Yan M."/>
            <person name="Ng V."/>
            <person name="Cullen D."/>
            <person name="Martin F."/>
            <person name="Rosso M.-N."/>
            <person name="Henrissat B."/>
            <person name="Hibbett D."/>
            <person name="Martinez A.T."/>
            <person name="Grigoriev I.V."/>
        </authorList>
    </citation>
    <scope>NUCLEOTIDE SEQUENCE</scope>
    <source>
        <strain evidence="2">CBS 506.95</strain>
    </source>
</reference>
<dbReference type="PANTHER" id="PTHR35043:SF7">
    <property type="entry name" value="TRANSCRIPTION FACTOR DOMAIN-CONTAINING PROTEIN"/>
    <property type="match status" value="1"/>
</dbReference>
<evidence type="ECO:0000313" key="2">
    <source>
        <dbReference type="EMBL" id="KAF9530263.1"/>
    </source>
</evidence>
<name>A0A9P6EJZ1_9AGAR</name>
<proteinExistence type="predicted"/>
<evidence type="ECO:0000256" key="1">
    <source>
        <dbReference type="SAM" id="Phobius"/>
    </source>
</evidence>
<organism evidence="2 3">
    <name type="scientific">Crepidotus variabilis</name>
    <dbReference type="NCBI Taxonomy" id="179855"/>
    <lineage>
        <taxon>Eukaryota</taxon>
        <taxon>Fungi</taxon>
        <taxon>Dikarya</taxon>
        <taxon>Basidiomycota</taxon>
        <taxon>Agaricomycotina</taxon>
        <taxon>Agaricomycetes</taxon>
        <taxon>Agaricomycetidae</taxon>
        <taxon>Agaricales</taxon>
        <taxon>Agaricineae</taxon>
        <taxon>Crepidotaceae</taxon>
        <taxon>Crepidotus</taxon>
    </lineage>
</organism>
<feature type="transmembrane region" description="Helical" evidence="1">
    <location>
        <begin position="443"/>
        <end position="463"/>
    </location>
</feature>
<feature type="transmembrane region" description="Helical" evidence="1">
    <location>
        <begin position="367"/>
        <end position="391"/>
    </location>
</feature>
<feature type="transmembrane region" description="Helical" evidence="1">
    <location>
        <begin position="403"/>
        <end position="423"/>
    </location>
</feature>
<dbReference type="PANTHER" id="PTHR35043">
    <property type="entry name" value="TRANSCRIPTION FACTOR DOMAIN-CONTAINING PROTEIN"/>
    <property type="match status" value="1"/>
</dbReference>
<keyword evidence="3" id="KW-1185">Reference proteome</keyword>
<sequence length="498" mass="57125">MLAILVVFYCFSTYFKNKPNPYFQFLESRDTASTNCDCPDTRSLFDIVWSCFSTIFLCTWVSVLPNLPPPGESFLRTAFRRLKIMLYTFVAPELTLTWAMNQWFGARKVATAFNSRGWTKTHGFFLQMGGFHLHRNEESLGVLSFDLLSELVASDEIEFPTITASDIEDRSKGDFVTKGIVIFQTSWFIIQCIARGVQGLALTELELLTVALASLNAVMYFFWWSKPLDVQEYVPVYLKASTSFMHKPELKRAVGSSEARFERELNRINHTKSVRSNFDSWGEYLPSPFRKVTSSLFRKLSAFLEHLREEWETRNHFTFIIIWLVFVPLILPAIPIMEIVGEFGGLEPGAHRVPTFYSIPSTNQQDVIVGLVFALFGVMFGGIHMIGWGFAFPSHTARTLWRVSALSVTCIPFIVTIVEILIPAKGDEEVETEAHSTSWWSKLTYYLIFSLSLLMTILLALYVPARFILFIEALILLKDQPSNAYIEVQWTRFIPHFR</sequence>
<feature type="transmembrane region" description="Helical" evidence="1">
    <location>
        <begin position="317"/>
        <end position="337"/>
    </location>
</feature>
<protein>
    <submittedName>
        <fullName evidence="2">Uncharacterized protein</fullName>
    </submittedName>
</protein>
<feature type="transmembrane region" description="Helical" evidence="1">
    <location>
        <begin position="47"/>
        <end position="64"/>
    </location>
</feature>
<dbReference type="AlphaFoldDB" id="A0A9P6EJZ1"/>
<accession>A0A9P6EJZ1</accession>